<evidence type="ECO:0000313" key="2">
    <source>
        <dbReference type="EMBL" id="KAL3520225.1"/>
    </source>
</evidence>
<evidence type="ECO:0000313" key="3">
    <source>
        <dbReference type="Proteomes" id="UP001630127"/>
    </source>
</evidence>
<name>A0ABD2ZPE2_9GENT</name>
<gene>
    <name evidence="2" type="ORF">ACH5RR_018374</name>
</gene>
<reference evidence="2 3" key="1">
    <citation type="submission" date="2024-11" db="EMBL/GenBank/DDBJ databases">
        <title>A near-complete genome assembly of Cinchona calisaya.</title>
        <authorList>
            <person name="Lian D.C."/>
            <person name="Zhao X.W."/>
            <person name="Wei L."/>
        </authorList>
    </citation>
    <scope>NUCLEOTIDE SEQUENCE [LARGE SCALE GENOMIC DNA]</scope>
    <source>
        <tissue evidence="2">Nenye</tissue>
    </source>
</reference>
<evidence type="ECO:0000256" key="1">
    <source>
        <dbReference type="SAM" id="MobiDB-lite"/>
    </source>
</evidence>
<dbReference type="Proteomes" id="UP001630127">
    <property type="component" value="Unassembled WGS sequence"/>
</dbReference>
<dbReference type="EMBL" id="JBJUIK010000008">
    <property type="protein sequence ID" value="KAL3520225.1"/>
    <property type="molecule type" value="Genomic_DNA"/>
</dbReference>
<feature type="compositionally biased region" description="Basic and acidic residues" evidence="1">
    <location>
        <begin position="81"/>
        <end position="131"/>
    </location>
</feature>
<sequence>MPSAHAILLHLQELYNEQSRSVRYLISRKLFRCIAEAHNELSYDLARIYISKAFEDAKSCLEGDKGERQGDYSHCQTSKAKKLEPKKRNSKKREAPNTKHSRSDSKKDKKNNRDATNKEKYFHCSEEGIGR</sequence>
<feature type="region of interest" description="Disordered" evidence="1">
    <location>
        <begin position="62"/>
        <end position="131"/>
    </location>
</feature>
<dbReference type="AlphaFoldDB" id="A0ABD2ZPE2"/>
<feature type="compositionally biased region" description="Basic and acidic residues" evidence="1">
    <location>
        <begin position="62"/>
        <end position="71"/>
    </location>
</feature>
<comment type="caution">
    <text evidence="2">The sequence shown here is derived from an EMBL/GenBank/DDBJ whole genome shotgun (WGS) entry which is preliminary data.</text>
</comment>
<proteinExistence type="predicted"/>
<accession>A0ABD2ZPE2</accession>
<keyword evidence="3" id="KW-1185">Reference proteome</keyword>
<organism evidence="2 3">
    <name type="scientific">Cinchona calisaya</name>
    <dbReference type="NCBI Taxonomy" id="153742"/>
    <lineage>
        <taxon>Eukaryota</taxon>
        <taxon>Viridiplantae</taxon>
        <taxon>Streptophyta</taxon>
        <taxon>Embryophyta</taxon>
        <taxon>Tracheophyta</taxon>
        <taxon>Spermatophyta</taxon>
        <taxon>Magnoliopsida</taxon>
        <taxon>eudicotyledons</taxon>
        <taxon>Gunneridae</taxon>
        <taxon>Pentapetalae</taxon>
        <taxon>asterids</taxon>
        <taxon>lamiids</taxon>
        <taxon>Gentianales</taxon>
        <taxon>Rubiaceae</taxon>
        <taxon>Cinchonoideae</taxon>
        <taxon>Cinchoneae</taxon>
        <taxon>Cinchona</taxon>
    </lineage>
</organism>
<protein>
    <submittedName>
        <fullName evidence="2">Uncharacterized protein</fullName>
    </submittedName>
</protein>